<feature type="domain" description="tRNA/rRNA methyltransferase SpoU type" evidence="6">
    <location>
        <begin position="18"/>
        <end position="166"/>
    </location>
</feature>
<accession>A0A1H3F3G8</accession>
<protein>
    <submittedName>
        <fullName evidence="7">tRNA/rRNA methyltransferase</fullName>
    </submittedName>
</protein>
<keyword evidence="3 7" id="KW-0808">Transferase</keyword>
<dbReference type="RefSeq" id="WP_092685002.1">
    <property type="nucleotide sequence ID" value="NZ_FNMZ01000011.1"/>
</dbReference>
<evidence type="ECO:0000256" key="4">
    <source>
        <dbReference type="ARBA" id="ARBA00022691"/>
    </source>
</evidence>
<dbReference type="CDD" id="cd18093">
    <property type="entry name" value="SpoU-like_TrmJ"/>
    <property type="match status" value="1"/>
</dbReference>
<evidence type="ECO:0000256" key="1">
    <source>
        <dbReference type="ARBA" id="ARBA00007228"/>
    </source>
</evidence>
<dbReference type="Gene3D" id="3.40.1280.10">
    <property type="match status" value="1"/>
</dbReference>
<dbReference type="Proteomes" id="UP000199118">
    <property type="component" value="Unassembled WGS sequence"/>
</dbReference>
<reference evidence="7 8" key="1">
    <citation type="submission" date="2016-10" db="EMBL/GenBank/DDBJ databases">
        <authorList>
            <person name="de Groot N.N."/>
        </authorList>
    </citation>
    <scope>NUCLEOTIDE SEQUENCE [LARGE SCALE GENOMIC DNA]</scope>
    <source>
        <strain evidence="7 8">DSM 17890</strain>
    </source>
</reference>
<dbReference type="InterPro" id="IPR001537">
    <property type="entry name" value="SpoU_MeTrfase"/>
</dbReference>
<dbReference type="EMBL" id="FNMZ01000011">
    <property type="protein sequence ID" value="SDX84739.1"/>
    <property type="molecule type" value="Genomic_DNA"/>
</dbReference>
<name>A0A1H3F3G8_9RHOB</name>
<keyword evidence="4" id="KW-0949">S-adenosyl-L-methionine</keyword>
<dbReference type="GO" id="GO:0008173">
    <property type="term" value="F:RNA methyltransferase activity"/>
    <property type="evidence" value="ECO:0007669"/>
    <property type="project" value="InterPro"/>
</dbReference>
<feature type="region of interest" description="Disordered" evidence="5">
    <location>
        <begin position="261"/>
        <end position="281"/>
    </location>
</feature>
<keyword evidence="2 7" id="KW-0489">Methyltransferase</keyword>
<dbReference type="STRING" id="356660.SAMN05444336_11180"/>
<dbReference type="PANTHER" id="PTHR42786">
    <property type="entry name" value="TRNA/RRNA METHYLTRANSFERASE"/>
    <property type="match status" value="1"/>
</dbReference>
<organism evidence="7 8">
    <name type="scientific">Albimonas donghaensis</name>
    <dbReference type="NCBI Taxonomy" id="356660"/>
    <lineage>
        <taxon>Bacteria</taxon>
        <taxon>Pseudomonadati</taxon>
        <taxon>Pseudomonadota</taxon>
        <taxon>Alphaproteobacteria</taxon>
        <taxon>Rhodobacterales</taxon>
        <taxon>Paracoccaceae</taxon>
        <taxon>Albimonas</taxon>
    </lineage>
</organism>
<dbReference type="PANTHER" id="PTHR42786:SF7">
    <property type="entry name" value="TRNA_RRNA METHYLTRANSFERASE SPOU TYPE DOMAIN-CONTAINING PROTEIN"/>
    <property type="match status" value="1"/>
</dbReference>
<dbReference type="GO" id="GO:0002128">
    <property type="term" value="P:tRNA nucleoside ribose methylation"/>
    <property type="evidence" value="ECO:0007669"/>
    <property type="project" value="TreeGrafter"/>
</dbReference>
<evidence type="ECO:0000313" key="7">
    <source>
        <dbReference type="EMBL" id="SDX84739.1"/>
    </source>
</evidence>
<dbReference type="Gene3D" id="1.10.8.590">
    <property type="match status" value="1"/>
</dbReference>
<evidence type="ECO:0000256" key="2">
    <source>
        <dbReference type="ARBA" id="ARBA00022603"/>
    </source>
</evidence>
<dbReference type="AlphaFoldDB" id="A0A1H3F3G8"/>
<dbReference type="InterPro" id="IPR029028">
    <property type="entry name" value="Alpha/beta_knot_MTases"/>
</dbReference>
<dbReference type="OrthoDB" id="9806346at2"/>
<dbReference type="InterPro" id="IPR004384">
    <property type="entry name" value="RNA_MeTrfase_TrmJ/LasT"/>
</dbReference>
<comment type="similarity">
    <text evidence="1">Belongs to the class IV-like SAM-binding methyltransferase superfamily. RNA methyltransferase TrmH family.</text>
</comment>
<dbReference type="PIRSF" id="PIRSF004808">
    <property type="entry name" value="LasT"/>
    <property type="match status" value="1"/>
</dbReference>
<evidence type="ECO:0000256" key="3">
    <source>
        <dbReference type="ARBA" id="ARBA00022679"/>
    </source>
</evidence>
<sequence length="281" mass="31230">MSGTDSAKTPVTETHQPVFVLVRPQLGENIGAAARAMWNFGLDQMRIVDPRDGWPNPRAIALSSGASRVLDRMKLTETVPGALEDLEYVYATTARPRELTRTVFTPEGAMRDAYERIRAGQKVGVMFGPERTGLETEDVVRAQATISVPANPAFASLNLAQCVLLTGYEWRRQASELEHAVFETQRGEIATRVMVDRMIEHLENELEGANFFYPEEKSRSIRQNIRNLFSRAPLTDQDVRTMRGVIRALAEGPKRLRARALREAETAPGGAQRPEAGPGED</sequence>
<dbReference type="SUPFAM" id="SSF75217">
    <property type="entry name" value="alpha/beta knot"/>
    <property type="match status" value="1"/>
</dbReference>
<evidence type="ECO:0000259" key="6">
    <source>
        <dbReference type="Pfam" id="PF00588"/>
    </source>
</evidence>
<dbReference type="GO" id="GO:0003723">
    <property type="term" value="F:RNA binding"/>
    <property type="evidence" value="ECO:0007669"/>
    <property type="project" value="InterPro"/>
</dbReference>
<evidence type="ECO:0000256" key="5">
    <source>
        <dbReference type="SAM" id="MobiDB-lite"/>
    </source>
</evidence>
<dbReference type="InterPro" id="IPR029026">
    <property type="entry name" value="tRNA_m1G_MTases_N"/>
</dbReference>
<dbReference type="Pfam" id="PF00588">
    <property type="entry name" value="SpoU_methylase"/>
    <property type="match status" value="1"/>
</dbReference>
<evidence type="ECO:0000313" key="8">
    <source>
        <dbReference type="Proteomes" id="UP000199118"/>
    </source>
</evidence>
<proteinExistence type="inferred from homology"/>
<gene>
    <name evidence="7" type="ORF">SAMN05444336_11180</name>
</gene>
<dbReference type="GO" id="GO:0005829">
    <property type="term" value="C:cytosol"/>
    <property type="evidence" value="ECO:0007669"/>
    <property type="project" value="TreeGrafter"/>
</dbReference>
<keyword evidence="8" id="KW-1185">Reference proteome</keyword>